<dbReference type="PANTHER" id="PTHR33286">
    <property type="entry name" value="BIFUNCTIONAL INHIBITOR/LIPID-TRANSFER PROTEIN/SEED STORAGE 2S ALBUMIN SUPERFAMILY PROTEIN"/>
    <property type="match status" value="1"/>
</dbReference>
<keyword evidence="3" id="KW-1185">Reference proteome</keyword>
<dbReference type="OMA" id="GLHARTH"/>
<dbReference type="Gramene" id="TraesARI7B03G04075850.1">
    <property type="protein sequence ID" value="TraesARI7B03G04075850.1"/>
    <property type="gene ID" value="TraesARI7B03G04075850"/>
</dbReference>
<dbReference type="Gramene" id="TraesJUL7B03G04254960.1">
    <property type="protein sequence ID" value="TraesJUL7B03G04254960.1"/>
    <property type="gene ID" value="TraesJUL7B03G04254960"/>
</dbReference>
<dbReference type="Proteomes" id="UP000019116">
    <property type="component" value="Chromosome 7B"/>
</dbReference>
<dbReference type="Gramene" id="TraesCS7B03G0971900.1">
    <property type="protein sequence ID" value="TraesCS7B03G0971900.1.CDS"/>
    <property type="gene ID" value="TraesCS7B03G0971900"/>
</dbReference>
<dbReference type="Gramene" id="TraesSTA7B03G04210700.1">
    <property type="protein sequence ID" value="TraesSTA7B03G04210700.1"/>
    <property type="gene ID" value="TraesSTA7B03G04210700"/>
</dbReference>
<evidence type="ECO:0000313" key="2">
    <source>
        <dbReference type="EnsemblPlants" id="TraesCS7B02G360900.1"/>
    </source>
</evidence>
<evidence type="ECO:0008006" key="4">
    <source>
        <dbReference type="Google" id="ProtNLM"/>
    </source>
</evidence>
<protein>
    <recommendedName>
        <fullName evidence="4">Bifunctional inhibitor/plant lipid transfer protein/seed storage helical domain-containing protein</fullName>
    </recommendedName>
</protein>
<dbReference type="Gramene" id="TraesCS7B02G360900.1">
    <property type="protein sequence ID" value="TraesCS7B02G360900.1"/>
    <property type="gene ID" value="TraesCS7B02G360900"/>
</dbReference>
<feature type="chain" id="PRO_5043180834" description="Bifunctional inhibitor/plant lipid transfer protein/seed storage helical domain-containing protein" evidence="1">
    <location>
        <begin position="28"/>
        <end position="129"/>
    </location>
</feature>
<dbReference type="PaxDb" id="4565-Traes_7DL_27DD8B6C0.1"/>
<proteinExistence type="predicted"/>
<dbReference type="Gramene" id="TraesJAG7B03G04197710.1">
    <property type="protein sequence ID" value="TraesJAG7B03G04197710.1"/>
    <property type="gene ID" value="TraesJAG7B03G04197710"/>
</dbReference>
<sequence>MNNAKVARVLSLLVLVAISSCPRHARAGHAVDHCLIDKKKVMRDCWHNIEKNFGDPFPSHGSLCCDTIRDSKDIHFVCDRFTAHELTVISLSKFATVTHKCGNGLHTHTHCAGYRVPIITLPPPPPEGA</sequence>
<dbReference type="EnsemblPlants" id="TraesCS7B02G360900.1">
    <property type="protein sequence ID" value="TraesCS7B02G360900.1"/>
    <property type="gene ID" value="TraesCS7B02G360900"/>
</dbReference>
<keyword evidence="1" id="KW-0732">Signal</keyword>
<dbReference type="Gramene" id="TraesROB_scaffold_004968_01G000100.1">
    <property type="protein sequence ID" value="TraesROB_scaffold_004968_01G000100.1"/>
    <property type="gene ID" value="TraesROB_scaffold_004968_01G000100"/>
</dbReference>
<dbReference type="PANTHER" id="PTHR33286:SF16">
    <property type="entry name" value="BIFUNCTIONAL INHIBITOR_PLANT LIPID TRANSFER PROTEIN_SEED STORAGE HELICAL DOMAIN-CONTAINING PROTEIN"/>
    <property type="match status" value="1"/>
</dbReference>
<reference evidence="2" key="2">
    <citation type="submission" date="2018-10" db="UniProtKB">
        <authorList>
            <consortium name="EnsemblPlants"/>
        </authorList>
    </citation>
    <scope>IDENTIFICATION</scope>
</reference>
<dbReference type="Gramene" id="TraesLDM7B03G04218470.1">
    <property type="protein sequence ID" value="TraesLDM7B03G04218470.1"/>
    <property type="gene ID" value="TraesLDM7B03G04218470"/>
</dbReference>
<dbReference type="Gramene" id="TraesSYM7B03G04264920.1">
    <property type="protein sequence ID" value="TraesSYM7B03G04264920.1"/>
    <property type="gene ID" value="TraesSYM7B03G04264920"/>
</dbReference>
<dbReference type="Gramene" id="TraesCAD_scaffold_005176_01G000300.1">
    <property type="protein sequence ID" value="TraesCAD_scaffold_005176_01G000300.1"/>
    <property type="gene ID" value="TraesCAD_scaffold_005176_01G000300"/>
</dbReference>
<dbReference type="Gramene" id="TraesRN7B0100980300.1">
    <property type="protein sequence ID" value="TraesRN7B0100980300.1"/>
    <property type="gene ID" value="TraesRN7B0100980300"/>
</dbReference>
<accession>A0A3B6SLR0</accession>
<feature type="signal peptide" evidence="1">
    <location>
        <begin position="1"/>
        <end position="27"/>
    </location>
</feature>
<dbReference type="PROSITE" id="PS51257">
    <property type="entry name" value="PROKAR_LIPOPROTEIN"/>
    <property type="match status" value="1"/>
</dbReference>
<dbReference type="AlphaFoldDB" id="A0A3B6SLR0"/>
<organism evidence="2">
    <name type="scientific">Triticum aestivum</name>
    <name type="common">Wheat</name>
    <dbReference type="NCBI Taxonomy" id="4565"/>
    <lineage>
        <taxon>Eukaryota</taxon>
        <taxon>Viridiplantae</taxon>
        <taxon>Streptophyta</taxon>
        <taxon>Embryophyta</taxon>
        <taxon>Tracheophyta</taxon>
        <taxon>Spermatophyta</taxon>
        <taxon>Magnoliopsida</taxon>
        <taxon>Liliopsida</taxon>
        <taxon>Poales</taxon>
        <taxon>Poaceae</taxon>
        <taxon>BOP clade</taxon>
        <taxon>Pooideae</taxon>
        <taxon>Triticodae</taxon>
        <taxon>Triticeae</taxon>
        <taxon>Triticinae</taxon>
        <taxon>Triticum</taxon>
    </lineage>
</organism>
<reference evidence="2" key="1">
    <citation type="submission" date="2018-08" db="EMBL/GenBank/DDBJ databases">
        <authorList>
            <person name="Rossello M."/>
        </authorList>
    </citation>
    <scope>NUCLEOTIDE SEQUENCE [LARGE SCALE GENOMIC DNA]</scope>
    <source>
        <strain evidence="2">cv. Chinese Spring</strain>
    </source>
</reference>
<dbReference type="Gramene" id="TraesWEE_scaffold_008837_01G000100.1">
    <property type="protein sequence ID" value="TraesWEE_scaffold_008837_01G000100.1"/>
    <property type="gene ID" value="TraesWEE_scaffold_008837_01G000100"/>
</dbReference>
<evidence type="ECO:0000313" key="3">
    <source>
        <dbReference type="Proteomes" id="UP000019116"/>
    </source>
</evidence>
<name>A0A3B6SLR0_WHEAT</name>
<dbReference type="Gramene" id="TraesLAC7B03G04160540.1">
    <property type="protein sequence ID" value="TraesLAC7B03G04160540.1"/>
    <property type="gene ID" value="TraesLAC7B03G04160540"/>
</dbReference>
<dbReference type="Gramene" id="TraesCLE_scaffold_003170_01G000100.1">
    <property type="protein sequence ID" value="TraesCLE_scaffold_003170_01G000100.1"/>
    <property type="gene ID" value="TraesCLE_scaffold_003170_01G000100"/>
</dbReference>
<dbReference type="Gramene" id="TraesMAC7B03G04209160.1">
    <property type="protein sequence ID" value="TraesMAC7B03G04209160.1"/>
    <property type="gene ID" value="TraesMAC7B03G04209160"/>
</dbReference>
<evidence type="ECO:0000256" key="1">
    <source>
        <dbReference type="SAM" id="SignalP"/>
    </source>
</evidence>